<gene>
    <name evidence="10" type="ORF">EV672_102460</name>
</gene>
<dbReference type="InterPro" id="IPR001663">
    <property type="entry name" value="Rng_hydr_dOase-A"/>
</dbReference>
<dbReference type="InterPro" id="IPR017639">
    <property type="entry name" value="Benzo_1-2-diOase_lsu"/>
</dbReference>
<dbReference type="InterPro" id="IPR036922">
    <property type="entry name" value="Rieske_2Fe-2S_sf"/>
</dbReference>
<dbReference type="Pfam" id="PF00355">
    <property type="entry name" value="Rieske"/>
    <property type="match status" value="1"/>
</dbReference>
<dbReference type="Gene3D" id="2.102.10.10">
    <property type="entry name" value="Rieske [2Fe-2S] iron-sulphur domain"/>
    <property type="match status" value="1"/>
</dbReference>
<evidence type="ECO:0000313" key="11">
    <source>
        <dbReference type="Proteomes" id="UP000294593"/>
    </source>
</evidence>
<protein>
    <submittedName>
        <fullName evidence="10">Benzoate 1,2-dioxygenase alpha subunit</fullName>
    </submittedName>
</protein>
<keyword evidence="6" id="KW-0408">Iron</keyword>
<keyword evidence="2" id="KW-0001">2Fe-2S</keyword>
<evidence type="ECO:0000256" key="3">
    <source>
        <dbReference type="ARBA" id="ARBA00022723"/>
    </source>
</evidence>
<dbReference type="NCBIfam" id="TIGR03229">
    <property type="entry name" value="benzo_1_2_benA"/>
    <property type="match status" value="1"/>
</dbReference>
<organism evidence="10 11">
    <name type="scientific">Aquabacterium commune</name>
    <dbReference type="NCBI Taxonomy" id="70586"/>
    <lineage>
        <taxon>Bacteria</taxon>
        <taxon>Pseudomonadati</taxon>
        <taxon>Pseudomonadota</taxon>
        <taxon>Betaproteobacteria</taxon>
        <taxon>Burkholderiales</taxon>
        <taxon>Aquabacterium</taxon>
    </lineage>
</organism>
<dbReference type="PROSITE" id="PS00570">
    <property type="entry name" value="RING_HYDROXYL_ALPHA"/>
    <property type="match status" value="1"/>
</dbReference>
<dbReference type="GO" id="GO:0051213">
    <property type="term" value="F:dioxygenase activity"/>
    <property type="evidence" value="ECO:0007669"/>
    <property type="project" value="UniProtKB-KW"/>
</dbReference>
<dbReference type="Pfam" id="PF00848">
    <property type="entry name" value="Ring_hydroxyl_A"/>
    <property type="match status" value="1"/>
</dbReference>
<evidence type="ECO:0000256" key="8">
    <source>
        <dbReference type="ARBA" id="ARBA00023027"/>
    </source>
</evidence>
<evidence type="ECO:0000256" key="2">
    <source>
        <dbReference type="ARBA" id="ARBA00022714"/>
    </source>
</evidence>
<dbReference type="Gene3D" id="3.90.380.10">
    <property type="entry name" value="Naphthalene 1,2-dioxygenase Alpha Subunit, Chain A, domain 1"/>
    <property type="match status" value="1"/>
</dbReference>
<keyword evidence="11" id="KW-1185">Reference proteome</keyword>
<sequence length="469" mass="52989">MTNSASLEGVEQRLAGMLVEDKDQHIYRLHRAAFTDAELFDLEMKHIFEGNWIYLAHESQIPNVNDYFTTQIGRQPIVITRNKAGELNALINACSHRGATLCRHKKGNKANFTCTFHGWTFNNSGKLLKVKDGSDAGYPESFNKDCSHDLKKVARFESYRGFLFGSLNADVQPLTEFLGESTKILDMIVDQSPEGLEVLRGSSTYTFDGNWKLQAENGADGYHVSSVHWNYAATTNHRKQSEAGDQIKAMDAGSWAKQGGGFYSFENGHMLLWTKWANPQDRPAFQIRDELVEQFGQARADWMIGHSRNLCLYPNVYVMDQFGSQIRVLRPIAVDKTEVTIYCIAPKGESDEARARRVRQYEDFFNATGMATPDDLEEFRACQQGYQGIALEWNDMCRGATHWVEGPDAAAKDIDLHPKLSGVKTEDEGLYTEQHRFWLEAMQRAVHAEKQAADKQAGQQARVITIQPA</sequence>
<dbReference type="SUPFAM" id="SSF55961">
    <property type="entry name" value="Bet v1-like"/>
    <property type="match status" value="1"/>
</dbReference>
<keyword evidence="8" id="KW-0520">NAD</keyword>
<comment type="caution">
    <text evidence="10">The sequence shown here is derived from an EMBL/GenBank/DDBJ whole genome shotgun (WGS) entry which is preliminary data.</text>
</comment>
<dbReference type="CDD" id="cd03542">
    <property type="entry name" value="Rieske_RO_Alpha_HBDO"/>
    <property type="match status" value="1"/>
</dbReference>
<feature type="domain" description="Rieske" evidence="9">
    <location>
        <begin position="53"/>
        <end position="130"/>
    </location>
</feature>
<evidence type="ECO:0000313" key="10">
    <source>
        <dbReference type="EMBL" id="TDP86109.1"/>
    </source>
</evidence>
<dbReference type="AlphaFoldDB" id="A0A4R6RI08"/>
<keyword evidence="3" id="KW-0479">Metal-binding</keyword>
<evidence type="ECO:0000256" key="7">
    <source>
        <dbReference type="ARBA" id="ARBA00023014"/>
    </source>
</evidence>
<dbReference type="OrthoDB" id="9790995at2"/>
<dbReference type="GO" id="GO:0051537">
    <property type="term" value="F:2 iron, 2 sulfur cluster binding"/>
    <property type="evidence" value="ECO:0007669"/>
    <property type="project" value="UniProtKB-KW"/>
</dbReference>
<dbReference type="SUPFAM" id="SSF50022">
    <property type="entry name" value="ISP domain"/>
    <property type="match status" value="1"/>
</dbReference>
<evidence type="ECO:0000259" key="9">
    <source>
        <dbReference type="PROSITE" id="PS51296"/>
    </source>
</evidence>
<evidence type="ECO:0000256" key="5">
    <source>
        <dbReference type="ARBA" id="ARBA00023002"/>
    </source>
</evidence>
<keyword evidence="4 10" id="KW-0223">Dioxygenase</keyword>
<accession>A0A4R6RI08</accession>
<dbReference type="GO" id="GO:0005506">
    <property type="term" value="F:iron ion binding"/>
    <property type="evidence" value="ECO:0007669"/>
    <property type="project" value="InterPro"/>
</dbReference>
<name>A0A4R6RI08_9BURK</name>
<dbReference type="EMBL" id="SNXW01000002">
    <property type="protein sequence ID" value="TDP86109.1"/>
    <property type="molecule type" value="Genomic_DNA"/>
</dbReference>
<dbReference type="CDD" id="cd08879">
    <property type="entry name" value="RHO_alpha_C_AntDO-like"/>
    <property type="match status" value="1"/>
</dbReference>
<evidence type="ECO:0000256" key="6">
    <source>
        <dbReference type="ARBA" id="ARBA00023004"/>
    </source>
</evidence>
<dbReference type="InterPro" id="IPR015881">
    <property type="entry name" value="ARHD_Rieske_2Fe_2S"/>
</dbReference>
<evidence type="ECO:0000256" key="1">
    <source>
        <dbReference type="ARBA" id="ARBA00008751"/>
    </source>
</evidence>
<dbReference type="PANTHER" id="PTHR43756:SF1">
    <property type="entry name" value="3-PHENYLPROPIONATE_CINNAMIC ACID DIOXYGENASE SUBUNIT ALPHA"/>
    <property type="match status" value="1"/>
</dbReference>
<dbReference type="InterPro" id="IPR017941">
    <property type="entry name" value="Rieske_2Fe-2S"/>
</dbReference>
<dbReference type="PROSITE" id="PS51296">
    <property type="entry name" value="RIESKE"/>
    <property type="match status" value="1"/>
</dbReference>
<dbReference type="PANTHER" id="PTHR43756">
    <property type="entry name" value="CHOLINE MONOOXYGENASE, CHLOROPLASTIC"/>
    <property type="match status" value="1"/>
</dbReference>
<proteinExistence type="inferred from homology"/>
<dbReference type="InterPro" id="IPR015879">
    <property type="entry name" value="Ring_hydroxy_dOase_asu_C_dom"/>
</dbReference>
<reference evidence="10 11" key="1">
    <citation type="submission" date="2019-03" db="EMBL/GenBank/DDBJ databases">
        <title>Genomic Encyclopedia of Type Strains, Phase IV (KMG-IV): sequencing the most valuable type-strain genomes for metagenomic binning, comparative biology and taxonomic classification.</title>
        <authorList>
            <person name="Goeker M."/>
        </authorList>
    </citation>
    <scope>NUCLEOTIDE SEQUENCE [LARGE SCALE GENOMIC DNA]</scope>
    <source>
        <strain evidence="10 11">DSM 11901</strain>
    </source>
</reference>
<keyword evidence="7" id="KW-0411">Iron-sulfur</keyword>
<comment type="similarity">
    <text evidence="1">Belongs to the bacterial ring-hydroxylating dioxygenase alpha subunit family.</text>
</comment>
<keyword evidence="5" id="KW-0560">Oxidoreductase</keyword>
<dbReference type="PRINTS" id="PR00090">
    <property type="entry name" value="RNGDIOXGNASE"/>
</dbReference>
<dbReference type="Proteomes" id="UP000294593">
    <property type="component" value="Unassembled WGS sequence"/>
</dbReference>
<evidence type="ECO:0000256" key="4">
    <source>
        <dbReference type="ARBA" id="ARBA00022964"/>
    </source>
</evidence>
<dbReference type="RefSeq" id="WP_133607256.1">
    <property type="nucleotide sequence ID" value="NZ_SNXW01000002.1"/>
</dbReference>